<keyword evidence="1" id="KW-0805">Transcription regulation</keyword>
<dbReference type="PROSITE" id="PS50956">
    <property type="entry name" value="HTH_ASNC_2"/>
    <property type="match status" value="1"/>
</dbReference>
<name>A0A0E9MMH7_9SPHN</name>
<dbReference type="PRINTS" id="PR00033">
    <property type="entry name" value="HTHASNC"/>
</dbReference>
<dbReference type="STRING" id="1219043.SCH01S_19_00170"/>
<keyword evidence="3" id="KW-0804">Transcription</keyword>
<keyword evidence="2" id="KW-0238">DNA-binding</keyword>
<dbReference type="Gene3D" id="3.30.70.920">
    <property type="match status" value="1"/>
</dbReference>
<feature type="domain" description="HTH asnC-type" evidence="4">
    <location>
        <begin position="14"/>
        <end position="75"/>
    </location>
</feature>
<dbReference type="InterPro" id="IPR019887">
    <property type="entry name" value="Tscrpt_reg_AsnC/Lrp_C"/>
</dbReference>
<dbReference type="GO" id="GO:0005829">
    <property type="term" value="C:cytosol"/>
    <property type="evidence" value="ECO:0007669"/>
    <property type="project" value="TreeGrafter"/>
</dbReference>
<evidence type="ECO:0000256" key="3">
    <source>
        <dbReference type="ARBA" id="ARBA00023163"/>
    </source>
</evidence>
<dbReference type="Gene3D" id="1.10.10.10">
    <property type="entry name" value="Winged helix-like DNA-binding domain superfamily/Winged helix DNA-binding domain"/>
    <property type="match status" value="1"/>
</dbReference>
<keyword evidence="6" id="KW-1185">Reference proteome</keyword>
<dbReference type="InterPro" id="IPR036390">
    <property type="entry name" value="WH_DNA-bd_sf"/>
</dbReference>
<evidence type="ECO:0000313" key="6">
    <source>
        <dbReference type="Proteomes" id="UP000033202"/>
    </source>
</evidence>
<proteinExistence type="predicted"/>
<dbReference type="PANTHER" id="PTHR30154:SF34">
    <property type="entry name" value="TRANSCRIPTIONAL REGULATOR AZLB"/>
    <property type="match status" value="1"/>
</dbReference>
<dbReference type="SUPFAM" id="SSF46785">
    <property type="entry name" value="Winged helix' DNA-binding domain"/>
    <property type="match status" value="1"/>
</dbReference>
<evidence type="ECO:0000256" key="1">
    <source>
        <dbReference type="ARBA" id="ARBA00023015"/>
    </source>
</evidence>
<dbReference type="EMBL" id="BBWU01000019">
    <property type="protein sequence ID" value="GAO38713.1"/>
    <property type="molecule type" value="Genomic_DNA"/>
</dbReference>
<dbReference type="RefSeq" id="WP_046347562.1">
    <property type="nucleotide sequence ID" value="NZ_BBWU01000019.1"/>
</dbReference>
<dbReference type="Pfam" id="PF01037">
    <property type="entry name" value="AsnC_trans_reg"/>
    <property type="match status" value="1"/>
</dbReference>
<reference evidence="5 6" key="1">
    <citation type="submission" date="2015-04" db="EMBL/GenBank/DDBJ databases">
        <title>Whole genome shotgun sequence of Sphingomonas changbaiensis NBRC 104936.</title>
        <authorList>
            <person name="Katano-Makiyama Y."/>
            <person name="Hosoyama A."/>
            <person name="Hashimoto M."/>
            <person name="Noguchi M."/>
            <person name="Tsuchikane K."/>
            <person name="Ohji S."/>
            <person name="Yamazoe A."/>
            <person name="Ichikawa N."/>
            <person name="Kimura A."/>
            <person name="Fujita N."/>
        </authorList>
    </citation>
    <scope>NUCLEOTIDE SEQUENCE [LARGE SCALE GENOMIC DNA]</scope>
    <source>
        <strain evidence="5 6">NBRC 104936</strain>
    </source>
</reference>
<dbReference type="AlphaFoldDB" id="A0A0E9MMH7"/>
<dbReference type="PANTHER" id="PTHR30154">
    <property type="entry name" value="LEUCINE-RESPONSIVE REGULATORY PROTEIN"/>
    <property type="match status" value="1"/>
</dbReference>
<dbReference type="SMART" id="SM00344">
    <property type="entry name" value="HTH_ASNC"/>
    <property type="match status" value="1"/>
</dbReference>
<dbReference type="OrthoDB" id="9813313at2"/>
<evidence type="ECO:0000256" key="2">
    <source>
        <dbReference type="ARBA" id="ARBA00023125"/>
    </source>
</evidence>
<dbReference type="InterPro" id="IPR000485">
    <property type="entry name" value="AsnC-type_HTH_dom"/>
</dbReference>
<accession>A0A0E9MMH7</accession>
<evidence type="ECO:0000313" key="5">
    <source>
        <dbReference type="EMBL" id="GAO38713.1"/>
    </source>
</evidence>
<dbReference type="SUPFAM" id="SSF54909">
    <property type="entry name" value="Dimeric alpha+beta barrel"/>
    <property type="match status" value="1"/>
</dbReference>
<dbReference type="GO" id="GO:0043565">
    <property type="term" value="F:sequence-specific DNA binding"/>
    <property type="evidence" value="ECO:0007669"/>
    <property type="project" value="InterPro"/>
</dbReference>
<dbReference type="InterPro" id="IPR036388">
    <property type="entry name" value="WH-like_DNA-bd_sf"/>
</dbReference>
<dbReference type="InterPro" id="IPR019888">
    <property type="entry name" value="Tscrpt_reg_AsnC-like"/>
</dbReference>
<dbReference type="GO" id="GO:0043200">
    <property type="term" value="P:response to amino acid"/>
    <property type="evidence" value="ECO:0007669"/>
    <property type="project" value="TreeGrafter"/>
</dbReference>
<comment type="caution">
    <text evidence="5">The sequence shown here is derived from an EMBL/GenBank/DDBJ whole genome shotgun (WGS) entry which is preliminary data.</text>
</comment>
<protein>
    <submittedName>
        <fullName evidence="5">Putative AsnC family transcriptional regulator</fullName>
    </submittedName>
</protein>
<sequence length="163" mass="18165">MEQTSQPARDAAELDALDRRILRVLQRDGAISHADLAQEVAASPASCWRRIKALETAGVLGPTVRLVDPVKVGRGLDAICQVRMKSHTAEVRSSFEAFVQEHPEVMDCYSMSGEWDYLLRIAVADVRDYERFLMHTLLNHPAVASSSSHFALNRVKYTTAMPV</sequence>
<dbReference type="InterPro" id="IPR011008">
    <property type="entry name" value="Dimeric_a/b-barrel"/>
</dbReference>
<evidence type="ECO:0000259" key="4">
    <source>
        <dbReference type="PROSITE" id="PS50956"/>
    </source>
</evidence>
<gene>
    <name evidence="5" type="ORF">SCH01S_19_00170</name>
</gene>
<dbReference type="Pfam" id="PF13404">
    <property type="entry name" value="HTH_AsnC-type"/>
    <property type="match status" value="1"/>
</dbReference>
<dbReference type="Proteomes" id="UP000033202">
    <property type="component" value="Unassembled WGS sequence"/>
</dbReference>
<organism evidence="5 6">
    <name type="scientific">Sphingomonas changbaiensis NBRC 104936</name>
    <dbReference type="NCBI Taxonomy" id="1219043"/>
    <lineage>
        <taxon>Bacteria</taxon>
        <taxon>Pseudomonadati</taxon>
        <taxon>Pseudomonadota</taxon>
        <taxon>Alphaproteobacteria</taxon>
        <taxon>Sphingomonadales</taxon>
        <taxon>Sphingomonadaceae</taxon>
        <taxon>Sphingomonas</taxon>
    </lineage>
</organism>